<evidence type="ECO:0000256" key="16">
    <source>
        <dbReference type="ARBA" id="ARBA00022932"/>
    </source>
</evidence>
<dbReference type="Pfam" id="PF13976">
    <property type="entry name" value="gag_pre-integrs"/>
    <property type="match status" value="1"/>
</dbReference>
<keyword evidence="14" id="KW-0229">DNA integration</keyword>
<dbReference type="InterPro" id="IPR054722">
    <property type="entry name" value="PolX-like_BBD"/>
</dbReference>
<keyword evidence="15" id="KW-0695">RNA-directed DNA polymerase</keyword>
<keyword evidence="5" id="KW-0548">Nucleotidyltransferase</keyword>
<keyword evidence="17" id="KW-0917">Virion maturation</keyword>
<evidence type="ECO:0000256" key="13">
    <source>
        <dbReference type="ARBA" id="ARBA00022884"/>
    </source>
</evidence>
<organism evidence="22 23">
    <name type="scientific">Puccinia coronata f. sp. avenae</name>
    <dbReference type="NCBI Taxonomy" id="200324"/>
    <lineage>
        <taxon>Eukaryota</taxon>
        <taxon>Fungi</taxon>
        <taxon>Dikarya</taxon>
        <taxon>Basidiomycota</taxon>
        <taxon>Pucciniomycotina</taxon>
        <taxon>Pucciniomycetes</taxon>
        <taxon>Pucciniales</taxon>
        <taxon>Pucciniaceae</taxon>
        <taxon>Puccinia</taxon>
    </lineage>
</organism>
<keyword evidence="2" id="KW-0815">Transposition</keyword>
<dbReference type="InterPro" id="IPR036397">
    <property type="entry name" value="RNaseH_sf"/>
</dbReference>
<evidence type="ECO:0000259" key="21">
    <source>
        <dbReference type="PROSITE" id="PS50994"/>
    </source>
</evidence>
<keyword evidence="10" id="KW-0378">Hydrolase</keyword>
<dbReference type="GO" id="GO:0006508">
    <property type="term" value="P:proteolysis"/>
    <property type="evidence" value="ECO:0007669"/>
    <property type="project" value="UniProtKB-KW"/>
</dbReference>
<evidence type="ECO:0000256" key="12">
    <source>
        <dbReference type="ARBA" id="ARBA00022842"/>
    </source>
</evidence>
<dbReference type="GO" id="GO:0008233">
    <property type="term" value="F:peptidase activity"/>
    <property type="evidence" value="ECO:0007669"/>
    <property type="project" value="UniProtKB-KW"/>
</dbReference>
<dbReference type="GO" id="GO:0004519">
    <property type="term" value="F:endonuclease activity"/>
    <property type="evidence" value="ECO:0007669"/>
    <property type="project" value="UniProtKB-KW"/>
</dbReference>
<dbReference type="GO" id="GO:0005634">
    <property type="term" value="C:nucleus"/>
    <property type="evidence" value="ECO:0007669"/>
    <property type="project" value="UniProtKB-ARBA"/>
</dbReference>
<comment type="function">
    <text evidence="1">The aspartyl protease (PR) mediates the proteolytic cleavages of the Gag and Gag-Pol polyproteins after assembly of the VLP.</text>
</comment>
<dbReference type="InterPro" id="IPR025724">
    <property type="entry name" value="GAG-pre-integrase_dom"/>
</dbReference>
<dbReference type="Gene3D" id="3.30.420.10">
    <property type="entry name" value="Ribonuclease H-like superfamily/Ribonuclease H"/>
    <property type="match status" value="1"/>
</dbReference>
<evidence type="ECO:0000256" key="6">
    <source>
        <dbReference type="ARBA" id="ARBA00022722"/>
    </source>
</evidence>
<dbReference type="AlphaFoldDB" id="A0A2N5TYG3"/>
<gene>
    <name evidence="22" type="ORF">PCASD_22075</name>
</gene>
<keyword evidence="18" id="KW-0233">DNA recombination</keyword>
<evidence type="ECO:0000313" key="23">
    <source>
        <dbReference type="Proteomes" id="UP000235392"/>
    </source>
</evidence>
<dbReference type="GO" id="GO:0003887">
    <property type="term" value="F:DNA-directed DNA polymerase activity"/>
    <property type="evidence" value="ECO:0007669"/>
    <property type="project" value="UniProtKB-KW"/>
</dbReference>
<dbReference type="InterPro" id="IPR012337">
    <property type="entry name" value="RNaseH-like_sf"/>
</dbReference>
<feature type="domain" description="Integrase catalytic" evidence="21">
    <location>
        <begin position="352"/>
        <end position="516"/>
    </location>
</feature>
<dbReference type="Proteomes" id="UP000235392">
    <property type="component" value="Unassembled WGS sequence"/>
</dbReference>
<evidence type="ECO:0000256" key="14">
    <source>
        <dbReference type="ARBA" id="ARBA00022908"/>
    </source>
</evidence>
<evidence type="ECO:0000256" key="15">
    <source>
        <dbReference type="ARBA" id="ARBA00022918"/>
    </source>
</evidence>
<dbReference type="GO" id="GO:0032196">
    <property type="term" value="P:transposition"/>
    <property type="evidence" value="ECO:0007669"/>
    <property type="project" value="UniProtKB-KW"/>
</dbReference>
<comment type="caution">
    <text evidence="22">The sequence shown here is derived from an EMBL/GenBank/DDBJ whole genome shotgun (WGS) entry which is preliminary data.</text>
</comment>
<dbReference type="PANTHER" id="PTHR42648:SF11">
    <property type="entry name" value="TRANSPOSON TY4-P GAG-POL POLYPROTEIN"/>
    <property type="match status" value="1"/>
</dbReference>
<keyword evidence="16" id="KW-0239">DNA-directed DNA polymerase</keyword>
<evidence type="ECO:0000256" key="19">
    <source>
        <dbReference type="ARBA" id="ARBA00048173"/>
    </source>
</evidence>
<evidence type="ECO:0000256" key="7">
    <source>
        <dbReference type="ARBA" id="ARBA00022723"/>
    </source>
</evidence>
<dbReference type="GO" id="GO:0003964">
    <property type="term" value="F:RNA-directed DNA polymerase activity"/>
    <property type="evidence" value="ECO:0007669"/>
    <property type="project" value="UniProtKB-KW"/>
</dbReference>
<evidence type="ECO:0000256" key="8">
    <source>
        <dbReference type="ARBA" id="ARBA00022741"/>
    </source>
</evidence>
<keyword evidence="12" id="KW-0460">Magnesium</keyword>
<dbReference type="SUPFAM" id="SSF53098">
    <property type="entry name" value="Ribonuclease H-like"/>
    <property type="match status" value="1"/>
</dbReference>
<keyword evidence="9" id="KW-0255">Endonuclease</keyword>
<keyword evidence="16" id="KW-0808">Transferase</keyword>
<evidence type="ECO:0000256" key="3">
    <source>
        <dbReference type="ARBA" id="ARBA00022612"/>
    </source>
</evidence>
<accession>A0A2N5TYG3</accession>
<evidence type="ECO:0000256" key="20">
    <source>
        <dbReference type="ARBA" id="ARBA00049244"/>
    </source>
</evidence>
<evidence type="ECO:0000256" key="5">
    <source>
        <dbReference type="ARBA" id="ARBA00022695"/>
    </source>
</evidence>
<reference evidence="22 23" key="1">
    <citation type="submission" date="2017-11" db="EMBL/GenBank/DDBJ databases">
        <title>De novo assembly and phasing of dikaryotic genomes from two isolates of Puccinia coronata f. sp. avenae, the causal agent of oat crown rust.</title>
        <authorList>
            <person name="Miller M.E."/>
            <person name="Zhang Y."/>
            <person name="Omidvar V."/>
            <person name="Sperschneider J."/>
            <person name="Schwessinger B."/>
            <person name="Raley C."/>
            <person name="Palmer J.M."/>
            <person name="Garnica D."/>
            <person name="Upadhyaya N."/>
            <person name="Rathjen J."/>
            <person name="Taylor J.M."/>
            <person name="Park R.F."/>
            <person name="Dodds P.N."/>
            <person name="Hirsch C.D."/>
            <person name="Kianian S.F."/>
            <person name="Figueroa M."/>
        </authorList>
    </citation>
    <scope>NUCLEOTIDE SEQUENCE [LARGE SCALE GENOMIC DNA]</scope>
    <source>
        <strain evidence="22">12SD80</strain>
    </source>
</reference>
<name>A0A2N5TYG3_9BASI</name>
<evidence type="ECO:0000256" key="1">
    <source>
        <dbReference type="ARBA" id="ARBA00002180"/>
    </source>
</evidence>
<keyword evidence="3" id="KW-1188">Viral release from host cell</keyword>
<dbReference type="Pfam" id="PF22936">
    <property type="entry name" value="Pol_BBD"/>
    <property type="match status" value="1"/>
</dbReference>
<dbReference type="InterPro" id="IPR039537">
    <property type="entry name" value="Retrotran_Ty1/copia-like"/>
</dbReference>
<dbReference type="PROSITE" id="PS50994">
    <property type="entry name" value="INTEGRASE"/>
    <property type="match status" value="1"/>
</dbReference>
<proteinExistence type="predicted"/>
<evidence type="ECO:0000256" key="2">
    <source>
        <dbReference type="ARBA" id="ARBA00022578"/>
    </source>
</evidence>
<protein>
    <recommendedName>
        <fullName evidence="21">Integrase catalytic domain-containing protein</fullName>
    </recommendedName>
</protein>
<dbReference type="GO" id="GO:0006310">
    <property type="term" value="P:DNA recombination"/>
    <property type="evidence" value="ECO:0007669"/>
    <property type="project" value="UniProtKB-KW"/>
</dbReference>
<keyword evidence="7" id="KW-0479">Metal-binding</keyword>
<sequence length="516" mass="56481">MDYLDQVKSCLATFDSISYVQEGSAICGVITLVSGLCRSSLTDPILTNYSLMSDPVLLLTKLRDIAFKKCIRKKPAQVDRPATAMSTNSKTRVCTGGCRNKKHNPLVKSHAKENCWAIYPEKKEKFLQHNTTVAPSASSSSSQHQVPAFAAITTAQCLLTGLLNVPAVLDSGASHHMLNDLEYFLDPEVCSIPISTARNFTNLTAICAGTALISQSNGRTLELSNSLFVPGLSCNLLSLTQLVKQSASITRSAHHFHVFIDNDIIFDCKNNNNILEVQGAIGPVSKEITALVTTAHSLSTSAFKTWHHRLGHSSIARLQAVLPGVQLTKTTSCNSCMKGKVSQVPYKSHFDKTEHPLEVVHADLVGPITPSTNLGKHYFITLVNQHTGFISVTLLHRKSDATEAILDFKAFYETQTERKMKKLITDGVGEFCNNTLSDVIKSCGIQHNVAPPYTPQHNGIAERANKTIINMARCMLIQSRLAKEWWGEAGCTAALTTNCLPLLIKSEFSPLEQLFK</sequence>
<keyword evidence="8" id="KW-0547">Nucleotide-binding</keyword>
<keyword evidence="13" id="KW-0694">RNA-binding</keyword>
<dbReference type="InterPro" id="IPR001584">
    <property type="entry name" value="Integrase_cat-core"/>
</dbReference>
<evidence type="ECO:0000256" key="17">
    <source>
        <dbReference type="ARBA" id="ARBA00023113"/>
    </source>
</evidence>
<dbReference type="GO" id="GO:0005524">
    <property type="term" value="F:ATP binding"/>
    <property type="evidence" value="ECO:0007669"/>
    <property type="project" value="UniProtKB-KW"/>
</dbReference>
<dbReference type="GO" id="GO:0015074">
    <property type="term" value="P:DNA integration"/>
    <property type="evidence" value="ECO:0007669"/>
    <property type="project" value="UniProtKB-KW"/>
</dbReference>
<evidence type="ECO:0000256" key="4">
    <source>
        <dbReference type="ARBA" id="ARBA00022670"/>
    </source>
</evidence>
<comment type="catalytic activity">
    <reaction evidence="19">
        <text>DNA(n) + a 2'-deoxyribonucleoside 5'-triphosphate = DNA(n+1) + diphosphate</text>
        <dbReference type="Rhea" id="RHEA:22508"/>
        <dbReference type="Rhea" id="RHEA-COMP:17339"/>
        <dbReference type="Rhea" id="RHEA-COMP:17340"/>
        <dbReference type="ChEBI" id="CHEBI:33019"/>
        <dbReference type="ChEBI" id="CHEBI:61560"/>
        <dbReference type="ChEBI" id="CHEBI:173112"/>
        <dbReference type="EC" id="2.7.7.49"/>
    </reaction>
</comment>
<evidence type="ECO:0000313" key="22">
    <source>
        <dbReference type="EMBL" id="PLW30540.1"/>
    </source>
</evidence>
<evidence type="ECO:0000256" key="10">
    <source>
        <dbReference type="ARBA" id="ARBA00022801"/>
    </source>
</evidence>
<comment type="catalytic activity">
    <reaction evidence="20">
        <text>DNA(n) + a 2'-deoxyribonucleoside 5'-triphosphate = DNA(n+1) + diphosphate</text>
        <dbReference type="Rhea" id="RHEA:22508"/>
        <dbReference type="Rhea" id="RHEA-COMP:17339"/>
        <dbReference type="Rhea" id="RHEA-COMP:17340"/>
        <dbReference type="ChEBI" id="CHEBI:33019"/>
        <dbReference type="ChEBI" id="CHEBI:61560"/>
        <dbReference type="ChEBI" id="CHEBI:173112"/>
        <dbReference type="EC" id="2.7.7.7"/>
    </reaction>
</comment>
<dbReference type="GO" id="GO:0003723">
    <property type="term" value="F:RNA binding"/>
    <property type="evidence" value="ECO:0007669"/>
    <property type="project" value="UniProtKB-KW"/>
</dbReference>
<dbReference type="PANTHER" id="PTHR42648">
    <property type="entry name" value="TRANSPOSASE, PUTATIVE-RELATED"/>
    <property type="match status" value="1"/>
</dbReference>
<keyword evidence="11" id="KW-0067">ATP-binding</keyword>
<evidence type="ECO:0000256" key="11">
    <source>
        <dbReference type="ARBA" id="ARBA00022840"/>
    </source>
</evidence>
<evidence type="ECO:0000256" key="9">
    <source>
        <dbReference type="ARBA" id="ARBA00022759"/>
    </source>
</evidence>
<keyword evidence="6" id="KW-0540">Nuclease</keyword>
<dbReference type="GO" id="GO:0046872">
    <property type="term" value="F:metal ion binding"/>
    <property type="evidence" value="ECO:0007669"/>
    <property type="project" value="UniProtKB-KW"/>
</dbReference>
<dbReference type="EMBL" id="PGCI01000295">
    <property type="protein sequence ID" value="PLW30540.1"/>
    <property type="molecule type" value="Genomic_DNA"/>
</dbReference>
<evidence type="ECO:0000256" key="18">
    <source>
        <dbReference type="ARBA" id="ARBA00023172"/>
    </source>
</evidence>
<keyword evidence="4" id="KW-0645">Protease</keyword>